<dbReference type="PANTHER" id="PTHR34981:SF1">
    <property type="entry name" value="CELL DIVISION PROTEIN ZAPA"/>
    <property type="match status" value="1"/>
</dbReference>
<evidence type="ECO:0000256" key="4">
    <source>
        <dbReference type="ARBA" id="ARBA00022490"/>
    </source>
</evidence>
<dbReference type="Proteomes" id="UP001319883">
    <property type="component" value="Unassembled WGS sequence"/>
</dbReference>
<dbReference type="RefSeq" id="WP_224416175.1">
    <property type="nucleotide sequence ID" value="NZ_JAGXFC010000001.1"/>
</dbReference>
<evidence type="ECO:0000256" key="12">
    <source>
        <dbReference type="SAM" id="Coils"/>
    </source>
</evidence>
<feature type="coiled-coil region" evidence="12">
    <location>
        <begin position="68"/>
        <end position="95"/>
    </location>
</feature>
<dbReference type="SUPFAM" id="SSF102829">
    <property type="entry name" value="Cell division protein ZapA-like"/>
    <property type="match status" value="1"/>
</dbReference>
<comment type="caution">
    <text evidence="13">The sequence shown here is derived from an EMBL/GenBank/DDBJ whole genome shotgun (WGS) entry which is preliminary data.</text>
</comment>
<dbReference type="InterPro" id="IPR007838">
    <property type="entry name" value="Cell_div_ZapA-like"/>
</dbReference>
<evidence type="ECO:0000313" key="13">
    <source>
        <dbReference type="EMBL" id="MBZ9566848.1"/>
    </source>
</evidence>
<comment type="similarity">
    <text evidence="2">Belongs to the ZapA family. Type 1 subfamily.</text>
</comment>
<evidence type="ECO:0000256" key="6">
    <source>
        <dbReference type="ARBA" id="ARBA00023054"/>
    </source>
</evidence>
<organism evidence="13 14">
    <name type="scientific">Modicisalibacter tunisiensis</name>
    <dbReference type="NCBI Taxonomy" id="390637"/>
    <lineage>
        <taxon>Bacteria</taxon>
        <taxon>Pseudomonadati</taxon>
        <taxon>Pseudomonadota</taxon>
        <taxon>Gammaproteobacteria</taxon>
        <taxon>Oceanospirillales</taxon>
        <taxon>Halomonadaceae</taxon>
        <taxon>Modicisalibacter</taxon>
    </lineage>
</organism>
<evidence type="ECO:0000256" key="10">
    <source>
        <dbReference type="ARBA" id="ARBA00026068"/>
    </source>
</evidence>
<evidence type="ECO:0000256" key="9">
    <source>
        <dbReference type="ARBA" id="ARBA00024910"/>
    </source>
</evidence>
<evidence type="ECO:0000256" key="11">
    <source>
        <dbReference type="ARBA" id="ARBA00033158"/>
    </source>
</evidence>
<keyword evidence="4" id="KW-0963">Cytoplasm</keyword>
<keyword evidence="7" id="KW-0717">Septation</keyword>
<evidence type="ECO:0000256" key="5">
    <source>
        <dbReference type="ARBA" id="ARBA00022618"/>
    </source>
</evidence>
<protein>
    <recommendedName>
        <fullName evidence="3">Cell division protein ZapA</fullName>
    </recommendedName>
    <alternativeName>
        <fullName evidence="11">Z ring-associated protein ZapA</fullName>
    </alternativeName>
</protein>
<evidence type="ECO:0000256" key="1">
    <source>
        <dbReference type="ARBA" id="ARBA00004496"/>
    </source>
</evidence>
<evidence type="ECO:0000256" key="8">
    <source>
        <dbReference type="ARBA" id="ARBA00023306"/>
    </source>
</evidence>
<keyword evidence="8" id="KW-0131">Cell cycle</keyword>
<dbReference type="EMBL" id="JAGXFD010000001">
    <property type="protein sequence ID" value="MBZ9566848.1"/>
    <property type="molecule type" value="Genomic_DNA"/>
</dbReference>
<dbReference type="Gene3D" id="1.20.5.50">
    <property type="match status" value="1"/>
</dbReference>
<dbReference type="Gene3D" id="3.30.160.880">
    <property type="entry name" value="Cell division protein ZapA protomer, N-terminal domain"/>
    <property type="match status" value="1"/>
</dbReference>
<gene>
    <name evidence="13" type="ORF">KGQ91_04000</name>
</gene>
<evidence type="ECO:0000256" key="7">
    <source>
        <dbReference type="ARBA" id="ARBA00023210"/>
    </source>
</evidence>
<name>A0ABS7WW66_9GAMM</name>
<keyword evidence="14" id="KW-1185">Reference proteome</keyword>
<evidence type="ECO:0000256" key="3">
    <source>
        <dbReference type="ARBA" id="ARBA00015195"/>
    </source>
</evidence>
<dbReference type="InterPro" id="IPR042233">
    <property type="entry name" value="Cell_div_ZapA_N"/>
</dbReference>
<dbReference type="GO" id="GO:0051301">
    <property type="term" value="P:cell division"/>
    <property type="evidence" value="ECO:0007669"/>
    <property type="project" value="UniProtKB-KW"/>
</dbReference>
<comment type="function">
    <text evidence="9">Activator of cell division through the inhibition of FtsZ GTPase activity, therefore promoting FtsZ assembly into bundles of protofilaments necessary for the formation of the division Z ring. It is recruited early at mid-cell but it is not essential for cell division.</text>
</comment>
<keyword evidence="5 13" id="KW-0132">Cell division</keyword>
<sequence>MSDDNRSTVEITLLGRSFVIACPPDQEAGLQRAARYLDRALQGVQTHSPTMATEKVALMTALNISHELLQARDENQAREAQLERLDQRLARALGNATPSS</sequence>
<evidence type="ECO:0000256" key="2">
    <source>
        <dbReference type="ARBA" id="ARBA00010074"/>
    </source>
</evidence>
<comment type="subcellular location">
    <subcellularLocation>
        <location evidence="1">Cytoplasm</location>
    </subcellularLocation>
</comment>
<comment type="subunit">
    <text evidence="10">Homodimer. Interacts with FtsZ.</text>
</comment>
<evidence type="ECO:0000313" key="14">
    <source>
        <dbReference type="Proteomes" id="UP001319883"/>
    </source>
</evidence>
<dbReference type="Pfam" id="PF05164">
    <property type="entry name" value="ZapA"/>
    <property type="match status" value="1"/>
</dbReference>
<accession>A0ABS7WW66</accession>
<keyword evidence="6 12" id="KW-0175">Coiled coil</keyword>
<dbReference type="InterPro" id="IPR036192">
    <property type="entry name" value="Cell_div_ZapA-like_sf"/>
</dbReference>
<reference evidence="13 14" key="1">
    <citation type="submission" date="2021-05" db="EMBL/GenBank/DDBJ databases">
        <title>Petroleum and Energy Research Collection (APPE): ex situ preservation of microbial diversity associated with the oil industry and exploitation of its biotechnological potential.</title>
        <authorList>
            <person name="Paixao C.T.M."/>
            <person name="Gomes M.B."/>
            <person name="Oliveira V.M."/>
        </authorList>
    </citation>
    <scope>NUCLEOTIDE SEQUENCE [LARGE SCALE GENOMIC DNA]</scope>
    <source>
        <strain evidence="13 14">LIT2</strain>
    </source>
</reference>
<dbReference type="PANTHER" id="PTHR34981">
    <property type="entry name" value="CELL DIVISION PROTEIN ZAPA"/>
    <property type="match status" value="1"/>
</dbReference>
<proteinExistence type="inferred from homology"/>